<protein>
    <recommendedName>
        <fullName evidence="3">Prophage protein</fullName>
    </recommendedName>
</protein>
<dbReference type="STRING" id="504486.SAMN05660703_0719"/>
<dbReference type="AlphaFoldDB" id="A0A1W1YPK6"/>
<accession>A0A1W1YPK6</accession>
<evidence type="ECO:0000313" key="2">
    <source>
        <dbReference type="Proteomes" id="UP000192360"/>
    </source>
</evidence>
<organism evidence="1 2">
    <name type="scientific">Cellulophaga tyrosinoxydans</name>
    <dbReference type="NCBI Taxonomy" id="504486"/>
    <lineage>
        <taxon>Bacteria</taxon>
        <taxon>Pseudomonadati</taxon>
        <taxon>Bacteroidota</taxon>
        <taxon>Flavobacteriia</taxon>
        <taxon>Flavobacteriales</taxon>
        <taxon>Flavobacteriaceae</taxon>
        <taxon>Cellulophaga</taxon>
    </lineage>
</organism>
<dbReference type="RefSeq" id="WP_084060004.1">
    <property type="nucleotide sequence ID" value="NZ_FWXO01000001.1"/>
</dbReference>
<proteinExistence type="predicted"/>
<evidence type="ECO:0008006" key="3">
    <source>
        <dbReference type="Google" id="ProtNLM"/>
    </source>
</evidence>
<evidence type="ECO:0000313" key="1">
    <source>
        <dbReference type="EMBL" id="SMC38073.1"/>
    </source>
</evidence>
<name>A0A1W1YPK6_9FLAO</name>
<gene>
    <name evidence="1" type="ORF">SAMN05660703_0719</name>
</gene>
<keyword evidence="2" id="KW-1185">Reference proteome</keyword>
<dbReference type="OrthoDB" id="1450221at2"/>
<reference evidence="1 2" key="1">
    <citation type="submission" date="2017-04" db="EMBL/GenBank/DDBJ databases">
        <authorList>
            <person name="Afonso C.L."/>
            <person name="Miller P.J."/>
            <person name="Scott M.A."/>
            <person name="Spackman E."/>
            <person name="Goraichik I."/>
            <person name="Dimitrov K.M."/>
            <person name="Suarez D.L."/>
            <person name="Swayne D.E."/>
        </authorList>
    </citation>
    <scope>NUCLEOTIDE SEQUENCE [LARGE SCALE GENOMIC DNA]</scope>
    <source>
        <strain evidence="1 2">DSM 21164</strain>
    </source>
</reference>
<dbReference type="Proteomes" id="UP000192360">
    <property type="component" value="Unassembled WGS sequence"/>
</dbReference>
<sequence length="84" mass="9687">MKKVLSNCGSRFNTFCCSIFGHHYTISRKVTSHIKEYKCIHCEKQVTTDANGRLSSLTPEMQDINATLENLYQKRHRSSHQQVA</sequence>
<dbReference type="EMBL" id="FWXO01000001">
    <property type="protein sequence ID" value="SMC38073.1"/>
    <property type="molecule type" value="Genomic_DNA"/>
</dbReference>